<feature type="region of interest" description="Disordered" evidence="1">
    <location>
        <begin position="1"/>
        <end position="87"/>
    </location>
</feature>
<sequence>MAGSSERHIARDESTTSMDTSAPVMPPTPVPRTTPVSVASPISPPVIAPRSVPTVAKTQVTRPRTRLSAAQAAKEQTPRAAAAGARAGWCTAETVGA</sequence>
<organism evidence="2">
    <name type="scientific">Arundo donax</name>
    <name type="common">Giant reed</name>
    <name type="synonym">Donax arundinaceus</name>
    <dbReference type="NCBI Taxonomy" id="35708"/>
    <lineage>
        <taxon>Eukaryota</taxon>
        <taxon>Viridiplantae</taxon>
        <taxon>Streptophyta</taxon>
        <taxon>Embryophyta</taxon>
        <taxon>Tracheophyta</taxon>
        <taxon>Spermatophyta</taxon>
        <taxon>Magnoliopsida</taxon>
        <taxon>Liliopsida</taxon>
        <taxon>Poales</taxon>
        <taxon>Poaceae</taxon>
        <taxon>PACMAD clade</taxon>
        <taxon>Arundinoideae</taxon>
        <taxon>Arundineae</taxon>
        <taxon>Arundo</taxon>
    </lineage>
</organism>
<accession>A0A0A9B4D2</accession>
<protein>
    <submittedName>
        <fullName evidence="2">Uncharacterized protein</fullName>
    </submittedName>
</protein>
<dbReference type="AlphaFoldDB" id="A0A0A9B4D2"/>
<feature type="compositionally biased region" description="Basic and acidic residues" evidence="1">
    <location>
        <begin position="1"/>
        <end position="14"/>
    </location>
</feature>
<dbReference type="EMBL" id="GBRH01239674">
    <property type="protein sequence ID" value="JAD58221.1"/>
    <property type="molecule type" value="Transcribed_RNA"/>
</dbReference>
<name>A0A0A9B4D2_ARUDO</name>
<proteinExistence type="predicted"/>
<evidence type="ECO:0000256" key="1">
    <source>
        <dbReference type="SAM" id="MobiDB-lite"/>
    </source>
</evidence>
<reference evidence="2" key="2">
    <citation type="journal article" date="2015" name="Data Brief">
        <title>Shoot transcriptome of the giant reed, Arundo donax.</title>
        <authorList>
            <person name="Barrero R.A."/>
            <person name="Guerrero F.D."/>
            <person name="Moolhuijzen P."/>
            <person name="Goolsby J.A."/>
            <person name="Tidwell J."/>
            <person name="Bellgard S.E."/>
            <person name="Bellgard M.I."/>
        </authorList>
    </citation>
    <scope>NUCLEOTIDE SEQUENCE</scope>
    <source>
        <tissue evidence="2">Shoot tissue taken approximately 20 cm above the soil surface</tissue>
    </source>
</reference>
<reference evidence="2" key="1">
    <citation type="submission" date="2014-09" db="EMBL/GenBank/DDBJ databases">
        <authorList>
            <person name="Magalhaes I.L.F."/>
            <person name="Oliveira U."/>
            <person name="Santos F.R."/>
            <person name="Vidigal T.H.D.A."/>
            <person name="Brescovit A.D."/>
            <person name="Santos A.J."/>
        </authorList>
    </citation>
    <scope>NUCLEOTIDE SEQUENCE</scope>
    <source>
        <tissue evidence="2">Shoot tissue taken approximately 20 cm above the soil surface</tissue>
    </source>
</reference>
<evidence type="ECO:0000313" key="2">
    <source>
        <dbReference type="EMBL" id="JAD58221.1"/>
    </source>
</evidence>